<evidence type="ECO:0000313" key="1">
    <source>
        <dbReference type="EMBL" id="KAH0742034.1"/>
    </source>
</evidence>
<evidence type="ECO:0008006" key="3">
    <source>
        <dbReference type="Google" id="ProtNLM"/>
    </source>
</evidence>
<comment type="caution">
    <text evidence="1">The sequence shown here is derived from an EMBL/GenBank/DDBJ whole genome shotgun (WGS) entry which is preliminary data.</text>
</comment>
<proteinExistence type="predicted"/>
<evidence type="ECO:0000313" key="2">
    <source>
        <dbReference type="Proteomes" id="UP000826656"/>
    </source>
</evidence>
<gene>
    <name evidence="1" type="ORF">KY290_035077</name>
</gene>
<accession>A0ABQ7U623</accession>
<dbReference type="Proteomes" id="UP000826656">
    <property type="component" value="Unassembled WGS sequence"/>
</dbReference>
<organism evidence="1 2">
    <name type="scientific">Solanum tuberosum</name>
    <name type="common">Potato</name>
    <dbReference type="NCBI Taxonomy" id="4113"/>
    <lineage>
        <taxon>Eukaryota</taxon>
        <taxon>Viridiplantae</taxon>
        <taxon>Streptophyta</taxon>
        <taxon>Embryophyta</taxon>
        <taxon>Tracheophyta</taxon>
        <taxon>Spermatophyta</taxon>
        <taxon>Magnoliopsida</taxon>
        <taxon>eudicotyledons</taxon>
        <taxon>Gunneridae</taxon>
        <taxon>Pentapetalae</taxon>
        <taxon>asterids</taxon>
        <taxon>lamiids</taxon>
        <taxon>Solanales</taxon>
        <taxon>Solanaceae</taxon>
        <taxon>Solanoideae</taxon>
        <taxon>Solaneae</taxon>
        <taxon>Solanum</taxon>
    </lineage>
</organism>
<keyword evidence="2" id="KW-1185">Reference proteome</keyword>
<reference evidence="1 2" key="1">
    <citation type="journal article" date="2021" name="bioRxiv">
        <title>Chromosome-scale and haplotype-resolved genome assembly of a tetraploid potato cultivar.</title>
        <authorList>
            <person name="Sun H."/>
            <person name="Jiao W.-B."/>
            <person name="Krause K."/>
            <person name="Campoy J.A."/>
            <person name="Goel M."/>
            <person name="Folz-Donahue K."/>
            <person name="Kukat C."/>
            <person name="Huettel B."/>
            <person name="Schneeberger K."/>
        </authorList>
    </citation>
    <scope>NUCLEOTIDE SEQUENCE [LARGE SCALE GENOMIC DNA]</scope>
    <source>
        <strain evidence="1">SolTubOtavaFocal</strain>
        <tissue evidence="1">Leaves</tissue>
    </source>
</reference>
<dbReference type="EMBL" id="JAIVGD010000026">
    <property type="protein sequence ID" value="KAH0742034.1"/>
    <property type="molecule type" value="Genomic_DNA"/>
</dbReference>
<name>A0ABQ7U623_SOLTU</name>
<protein>
    <recommendedName>
        <fullName evidence="3">Retrotransposon gag protein</fullName>
    </recommendedName>
</protein>
<sequence>MEESSFKLCNLELIHENWTSRHGLLSCVLYGGNAHKLWCDLKERCSCVEFVKFNEHFEYQRLLKFLMGLNEFYSIAKEKWKCAPSPNHGSAYFGMQSVGDGRSGRSYRDHQHKPHKPQKPLLMCEMCGYKGHTKVWL</sequence>